<dbReference type="InterPro" id="IPR001646">
    <property type="entry name" value="5peptide_repeat"/>
</dbReference>
<dbReference type="Proteomes" id="UP000663845">
    <property type="component" value="Unassembled WGS sequence"/>
</dbReference>
<evidence type="ECO:0000259" key="3">
    <source>
        <dbReference type="PROSITE" id="PS50095"/>
    </source>
</evidence>
<sequence>MDDRRDLIKTRGHSCFEWIQLIATISIPIIIAIYTILENKSNISIAAANSRKDIEIANNYQRSESELAQQSQQKDRDLAHDQQQEDILVKYQTFLASLILERGEDLQKSSNTQNVLRFMTLTALNQLDIRRKDILIRSLHDAKLINFRENTNKNHPSILELASVNLKDITLGSPRNSPDEYPLHHYIPWEYLWLPDVILTNASFRHTRLQCATFTRARMDLVDLSFTNQPITKCFDEFPDAGTDFISTSLVNANFRNSKFRYTDFSRANLTFANMRGFSCQMCTFSHTILFQADLSFSYFYHSFLLNQSLLDFTGIKLKQATIYGSYFRSIDFQNADLSNAQLSQVTIRNSVFIKATLKNCSFIKSIIQESIFQNTTLNKIDFSNAILYNVTFNNSDMSNANLSFIKCVYCIFTNVKLEDTIFNNASLRYSKFINCSINMSQLDEAVDLFGSTLSNGTAPLTLGTEGQYSKKTIYNIRIQTGDEFQAETDADVYLQIFGEKNSTDKIQLEPVDYTPKKFQRGQINEFTYEFDDLGKIESVIIGHNEENPGAGWFLDWVEIDISMRSEIYRFPCYRWLDTDKDDGEIVRQLTLSGVSETPVYVVLYKITVVTGDKDRSGTDANVFLTIYGDKSDSGEQQLNQSKTNKNPFEQTETDVFDLYLISLGRLRKINIRHDNKGWGPGWYLFKIEIDDSKTHQKYHFPHDRWLSKDKGDSQISREIYALESRQFDLPITSKTISPLSVNYDEQIKALYTTYQIRVVTSDDKFHGDTNTNVYIVIFGESSHTDQIPLTISKTYKNPFKKGQTDLFEIETIDIGQPTKIKIGHANLGLLSDWLLDRVEIYISKLDRTWIFPCGRWLRNTTKESQLEIELFPNIHNK</sequence>
<dbReference type="PROSITE" id="PS50095">
    <property type="entry name" value="PLAT"/>
    <property type="match status" value="3"/>
</dbReference>
<dbReference type="Proteomes" id="UP000663844">
    <property type="component" value="Unassembled WGS sequence"/>
</dbReference>
<dbReference type="AlphaFoldDB" id="A0A815PK22"/>
<dbReference type="Proteomes" id="UP000663860">
    <property type="component" value="Unassembled WGS sequence"/>
</dbReference>
<proteinExistence type="predicted"/>
<dbReference type="EMBL" id="CAJOAZ010002028">
    <property type="protein sequence ID" value="CAF3885832.1"/>
    <property type="molecule type" value="Genomic_DNA"/>
</dbReference>
<keyword evidence="2" id="KW-0812">Transmembrane</keyword>
<dbReference type="CDD" id="cd01756">
    <property type="entry name" value="PLAT_repeat"/>
    <property type="match status" value="3"/>
</dbReference>
<dbReference type="EMBL" id="CAJNOE010001629">
    <property type="protein sequence ID" value="CAF1439021.1"/>
    <property type="molecule type" value="Genomic_DNA"/>
</dbReference>
<evidence type="ECO:0000313" key="7">
    <source>
        <dbReference type="EMBL" id="CAF3955646.1"/>
    </source>
</evidence>
<keyword evidence="2" id="KW-1133">Transmembrane helix</keyword>
<dbReference type="InterPro" id="IPR052970">
    <property type="entry name" value="Inner_ear_hair_cell_LOXHD"/>
</dbReference>
<dbReference type="Pfam" id="PF13599">
    <property type="entry name" value="Pentapeptide_4"/>
    <property type="match status" value="1"/>
</dbReference>
<dbReference type="InterPro" id="IPR001024">
    <property type="entry name" value="PLAT/LH2_dom"/>
</dbReference>
<reference evidence="5" key="1">
    <citation type="submission" date="2021-02" db="EMBL/GenBank/DDBJ databases">
        <authorList>
            <person name="Nowell W R."/>
        </authorList>
    </citation>
    <scope>NUCLEOTIDE SEQUENCE</scope>
</reference>
<organism evidence="5 8">
    <name type="scientific">Adineta steineri</name>
    <dbReference type="NCBI Taxonomy" id="433720"/>
    <lineage>
        <taxon>Eukaryota</taxon>
        <taxon>Metazoa</taxon>
        <taxon>Spiralia</taxon>
        <taxon>Gnathifera</taxon>
        <taxon>Rotifera</taxon>
        <taxon>Eurotatoria</taxon>
        <taxon>Bdelloidea</taxon>
        <taxon>Adinetida</taxon>
        <taxon>Adinetidae</taxon>
        <taxon>Adineta</taxon>
    </lineage>
</organism>
<feature type="domain" description="PLAT" evidence="3">
    <location>
        <begin position="603"/>
        <end position="721"/>
    </location>
</feature>
<dbReference type="InterPro" id="IPR036392">
    <property type="entry name" value="PLAT/LH2_dom_sf"/>
</dbReference>
<dbReference type="PANTHER" id="PTHR45901:SF3">
    <property type="entry name" value="LIPOXYGENASE HOMOLOGY DOMAIN-CONTAINING PROTEIN 1"/>
    <property type="match status" value="1"/>
</dbReference>
<dbReference type="Pfam" id="PF00805">
    <property type="entry name" value="Pentapeptide"/>
    <property type="match status" value="3"/>
</dbReference>
<comment type="caution">
    <text evidence="1">Lacks conserved residue(s) required for the propagation of feature annotation.</text>
</comment>
<evidence type="ECO:0000313" key="4">
    <source>
        <dbReference type="EMBL" id="CAF1439021.1"/>
    </source>
</evidence>
<dbReference type="Pfam" id="PF01477">
    <property type="entry name" value="PLAT"/>
    <property type="match status" value="3"/>
</dbReference>
<evidence type="ECO:0000256" key="1">
    <source>
        <dbReference type="PROSITE-ProRule" id="PRU00152"/>
    </source>
</evidence>
<evidence type="ECO:0000313" key="6">
    <source>
        <dbReference type="EMBL" id="CAF3885832.1"/>
    </source>
</evidence>
<dbReference type="PANTHER" id="PTHR45901">
    <property type="entry name" value="PROTEIN CBG12474"/>
    <property type="match status" value="1"/>
</dbReference>
<dbReference type="SUPFAM" id="SSF141571">
    <property type="entry name" value="Pentapeptide repeat-like"/>
    <property type="match status" value="2"/>
</dbReference>
<accession>A0A815PK22</accession>
<evidence type="ECO:0000313" key="8">
    <source>
        <dbReference type="Proteomes" id="UP000663845"/>
    </source>
</evidence>
<dbReference type="SMART" id="SM00308">
    <property type="entry name" value="LH2"/>
    <property type="match status" value="3"/>
</dbReference>
<feature type="transmembrane region" description="Helical" evidence="2">
    <location>
        <begin position="21"/>
        <end position="37"/>
    </location>
</feature>
<comment type="caution">
    <text evidence="5">The sequence shown here is derived from an EMBL/GenBank/DDBJ whole genome shotgun (WGS) entry which is preliminary data.</text>
</comment>
<dbReference type="SUPFAM" id="SSF49723">
    <property type="entry name" value="Lipase/lipooxygenase domain (PLAT/LH2 domain)"/>
    <property type="match status" value="3"/>
</dbReference>
<evidence type="ECO:0000256" key="2">
    <source>
        <dbReference type="SAM" id="Phobius"/>
    </source>
</evidence>
<evidence type="ECO:0000313" key="5">
    <source>
        <dbReference type="EMBL" id="CAF1449872.1"/>
    </source>
</evidence>
<dbReference type="Gene3D" id="2.40.180.10">
    <property type="entry name" value="Catalase core domain"/>
    <property type="match status" value="3"/>
</dbReference>
<keyword evidence="2" id="KW-0472">Membrane</keyword>
<feature type="domain" description="PLAT" evidence="3">
    <location>
        <begin position="473"/>
        <end position="591"/>
    </location>
</feature>
<dbReference type="EMBL" id="CAJNOG010001510">
    <property type="protein sequence ID" value="CAF1449872.1"/>
    <property type="molecule type" value="Genomic_DNA"/>
</dbReference>
<name>A0A815PK22_9BILA</name>
<dbReference type="Proteomes" id="UP000663868">
    <property type="component" value="Unassembled WGS sequence"/>
</dbReference>
<feature type="domain" description="PLAT" evidence="3">
    <location>
        <begin position="753"/>
        <end position="872"/>
    </location>
</feature>
<dbReference type="Gene3D" id="2.160.20.80">
    <property type="entry name" value="E3 ubiquitin-protein ligase SopA"/>
    <property type="match status" value="2"/>
</dbReference>
<dbReference type="EMBL" id="CAJOBB010002285">
    <property type="protein sequence ID" value="CAF3955646.1"/>
    <property type="molecule type" value="Genomic_DNA"/>
</dbReference>
<protein>
    <recommendedName>
        <fullName evidence="3">PLAT domain-containing protein</fullName>
    </recommendedName>
</protein>
<gene>
    <name evidence="4" type="ORF">IZO911_LOCUS41690</name>
    <name evidence="5" type="ORF">JYZ213_LOCUS40623</name>
    <name evidence="7" type="ORF">KXQ929_LOCUS25878</name>
    <name evidence="6" type="ORF">OXD698_LOCUS23143</name>
</gene>